<evidence type="ECO:0000256" key="3">
    <source>
        <dbReference type="ARBA" id="ARBA00022475"/>
    </source>
</evidence>
<feature type="transmembrane region" description="Helical" evidence="8">
    <location>
        <begin position="165"/>
        <end position="186"/>
    </location>
</feature>
<dbReference type="EMBL" id="JBHTKB010000002">
    <property type="protein sequence ID" value="MFD0914202.1"/>
    <property type="molecule type" value="Genomic_DNA"/>
</dbReference>
<evidence type="ECO:0000313" key="11">
    <source>
        <dbReference type="Proteomes" id="UP001597128"/>
    </source>
</evidence>
<comment type="subcellular location">
    <subcellularLocation>
        <location evidence="1">Cell inner membrane</location>
        <topology evidence="1">Multi-pass membrane protein</topology>
    </subcellularLocation>
</comment>
<dbReference type="RefSeq" id="WP_379057790.1">
    <property type="nucleotide sequence ID" value="NZ_JBHTKB010000002.1"/>
</dbReference>
<feature type="transmembrane region" description="Helical" evidence="8">
    <location>
        <begin position="220"/>
        <end position="236"/>
    </location>
</feature>
<sequence length="397" mass="44270">MKFELKVMQGTQVSWLSLEAADQQSARQQAQAQGYGILQVRQADGAGWLPKWPFKQQSFNLSLFSQELLALLESGLSLIEAIEGLAEKEQHEQSRHVLTRLSAALYEGLPLSQALALQPQVFSALYVALIRASERTGDMAQALRRHVAYQAQVDAIRKKIISASIYPVLLIVVGGMVVLFLLGYVVPRFSTIYESGGDNLPWASRMLLRWGQLLQGHGEWVLLGTVGISVLLWLIFSRPASKIWVMQRVWSIPSLGEALRIYQLARFYRTLGMLLQGGIPLLTALGMVQSLLPQELQQVLQRVISEVREGKQLSSSMEAHGLTTSIANRMLRVGERTGQMDEMLGRIGVFYDEDTARRVEWLSKLLEPALMVLIGLIVGLVVVLMYMPIFELAGAIE</sequence>
<comment type="similarity">
    <text evidence="2">Belongs to the GSP F family.</text>
</comment>
<feature type="domain" description="Type II secretion system protein GspF" evidence="9">
    <location>
        <begin position="64"/>
        <end position="187"/>
    </location>
</feature>
<evidence type="ECO:0000256" key="5">
    <source>
        <dbReference type="ARBA" id="ARBA00022692"/>
    </source>
</evidence>
<evidence type="ECO:0000256" key="7">
    <source>
        <dbReference type="ARBA" id="ARBA00023136"/>
    </source>
</evidence>
<keyword evidence="4" id="KW-0997">Cell inner membrane</keyword>
<organism evidence="10 11">
    <name type="scientific">Methylophilus luteus</name>
    <dbReference type="NCBI Taxonomy" id="640108"/>
    <lineage>
        <taxon>Bacteria</taxon>
        <taxon>Pseudomonadati</taxon>
        <taxon>Pseudomonadota</taxon>
        <taxon>Betaproteobacteria</taxon>
        <taxon>Nitrosomonadales</taxon>
        <taxon>Methylophilaceae</taxon>
        <taxon>Methylophilus</taxon>
    </lineage>
</organism>
<keyword evidence="6 8" id="KW-1133">Transmembrane helix</keyword>
<protein>
    <submittedName>
        <fullName evidence="10">Type II secretion system F family protein</fullName>
    </submittedName>
</protein>
<dbReference type="Gene3D" id="1.20.81.30">
    <property type="entry name" value="Type II secretion system (T2SS), domain F"/>
    <property type="match status" value="2"/>
</dbReference>
<keyword evidence="11" id="KW-1185">Reference proteome</keyword>
<evidence type="ECO:0000256" key="4">
    <source>
        <dbReference type="ARBA" id="ARBA00022519"/>
    </source>
</evidence>
<evidence type="ECO:0000259" key="9">
    <source>
        <dbReference type="Pfam" id="PF00482"/>
    </source>
</evidence>
<keyword evidence="5 8" id="KW-0812">Transmembrane</keyword>
<evidence type="ECO:0000313" key="10">
    <source>
        <dbReference type="EMBL" id="MFD0914202.1"/>
    </source>
</evidence>
<dbReference type="PANTHER" id="PTHR30012:SF7">
    <property type="entry name" value="PROTEIN TRANSPORT PROTEIN HOFC HOMOLOG"/>
    <property type="match status" value="1"/>
</dbReference>
<evidence type="ECO:0000256" key="2">
    <source>
        <dbReference type="ARBA" id="ARBA00005745"/>
    </source>
</evidence>
<feature type="domain" description="Type II secretion system protein GspF" evidence="9">
    <location>
        <begin position="267"/>
        <end position="388"/>
    </location>
</feature>
<name>A0ABW3FCN4_9PROT</name>
<reference evidence="11" key="1">
    <citation type="journal article" date="2019" name="Int. J. Syst. Evol. Microbiol.">
        <title>The Global Catalogue of Microorganisms (GCM) 10K type strain sequencing project: providing services to taxonomists for standard genome sequencing and annotation.</title>
        <authorList>
            <consortium name="The Broad Institute Genomics Platform"/>
            <consortium name="The Broad Institute Genome Sequencing Center for Infectious Disease"/>
            <person name="Wu L."/>
            <person name="Ma J."/>
        </authorList>
    </citation>
    <scope>NUCLEOTIDE SEQUENCE [LARGE SCALE GENOMIC DNA]</scope>
    <source>
        <strain evidence="11">CCUG 58412</strain>
    </source>
</reference>
<dbReference type="Proteomes" id="UP001597128">
    <property type="component" value="Unassembled WGS sequence"/>
</dbReference>
<dbReference type="InterPro" id="IPR042094">
    <property type="entry name" value="T2SS_GspF_sf"/>
</dbReference>
<evidence type="ECO:0000256" key="1">
    <source>
        <dbReference type="ARBA" id="ARBA00004429"/>
    </source>
</evidence>
<accession>A0ABW3FCN4</accession>
<feature type="transmembrane region" description="Helical" evidence="8">
    <location>
        <begin position="270"/>
        <end position="292"/>
    </location>
</feature>
<evidence type="ECO:0000256" key="8">
    <source>
        <dbReference type="SAM" id="Phobius"/>
    </source>
</evidence>
<dbReference type="InterPro" id="IPR003004">
    <property type="entry name" value="GspF/PilC"/>
</dbReference>
<keyword evidence="7 8" id="KW-0472">Membrane</keyword>
<keyword evidence="3" id="KW-1003">Cell membrane</keyword>
<dbReference type="PRINTS" id="PR00812">
    <property type="entry name" value="BCTERIALGSPF"/>
</dbReference>
<gene>
    <name evidence="10" type="ORF">ACFQ1Z_11635</name>
</gene>
<dbReference type="PANTHER" id="PTHR30012">
    <property type="entry name" value="GENERAL SECRETION PATHWAY PROTEIN"/>
    <property type="match status" value="1"/>
</dbReference>
<comment type="caution">
    <text evidence="10">The sequence shown here is derived from an EMBL/GenBank/DDBJ whole genome shotgun (WGS) entry which is preliminary data.</text>
</comment>
<evidence type="ECO:0000256" key="6">
    <source>
        <dbReference type="ARBA" id="ARBA00022989"/>
    </source>
</evidence>
<proteinExistence type="inferred from homology"/>
<dbReference type="InterPro" id="IPR018076">
    <property type="entry name" value="T2SS_GspF_dom"/>
</dbReference>
<dbReference type="Pfam" id="PF00482">
    <property type="entry name" value="T2SSF"/>
    <property type="match status" value="2"/>
</dbReference>
<feature type="transmembrane region" description="Helical" evidence="8">
    <location>
        <begin position="369"/>
        <end position="389"/>
    </location>
</feature>